<dbReference type="EMBL" id="BOPF01000004">
    <property type="protein sequence ID" value="GIJ44452.1"/>
    <property type="molecule type" value="Genomic_DNA"/>
</dbReference>
<evidence type="ECO:0000313" key="2">
    <source>
        <dbReference type="Proteomes" id="UP000619260"/>
    </source>
</evidence>
<evidence type="ECO:0008006" key="3">
    <source>
        <dbReference type="Google" id="ProtNLM"/>
    </source>
</evidence>
<comment type="caution">
    <text evidence="1">The sequence shown here is derived from an EMBL/GenBank/DDBJ whole genome shotgun (WGS) entry which is preliminary data.</text>
</comment>
<organism evidence="1 2">
    <name type="scientific">Virgisporangium aliadipatigenens</name>
    <dbReference type="NCBI Taxonomy" id="741659"/>
    <lineage>
        <taxon>Bacteria</taxon>
        <taxon>Bacillati</taxon>
        <taxon>Actinomycetota</taxon>
        <taxon>Actinomycetes</taxon>
        <taxon>Micromonosporales</taxon>
        <taxon>Micromonosporaceae</taxon>
        <taxon>Virgisporangium</taxon>
    </lineage>
</organism>
<keyword evidence="2" id="KW-1185">Reference proteome</keyword>
<accession>A0A8J3YHM4</accession>
<dbReference type="Proteomes" id="UP000619260">
    <property type="component" value="Unassembled WGS sequence"/>
</dbReference>
<protein>
    <recommendedName>
        <fullName evidence="3">Extracellular solute-binding protein</fullName>
    </recommendedName>
</protein>
<gene>
    <name evidence="1" type="ORF">Val02_13380</name>
</gene>
<evidence type="ECO:0000313" key="1">
    <source>
        <dbReference type="EMBL" id="GIJ44452.1"/>
    </source>
</evidence>
<dbReference type="AlphaFoldDB" id="A0A8J3YHM4"/>
<proteinExistence type="predicted"/>
<sequence>MRRLLSTFLALAILGGVGGIIWANVASDGAGAGDLATVRGVIGSEKSAFFADPAVAAAFAAHGVKITVDGAGSRRIAETDLGDYDFAFPSSAPSAEKIQQNVKVKGTYAPFYSPMAIATFKPLAHLLVSQGITRIAPQGYWEFDVKAYLGAVERGLRWDAIPNNTEYPARKTVLVTTTQPRDSNSAAMYAAVMSYVLNGENVIRDQTQLGAVQPKVSRLFLDQGYLESSTEAPWEKYLANGLNAAPLVWVYEAQFVGKQLNDDKAIKDGMVLAYPTPTVLSKHTLLALNDSGDRVGRLLTEDPELRRLAARHGFRTNGFDQAVAAKKLAVPGTLAGVVDPPGFEIQEALLEAIAQQYKN</sequence>
<name>A0A8J3YHM4_9ACTN</name>
<dbReference type="RefSeq" id="WP_203898031.1">
    <property type="nucleotide sequence ID" value="NZ_BOPF01000004.1"/>
</dbReference>
<reference evidence="1" key="1">
    <citation type="submission" date="2021-01" db="EMBL/GenBank/DDBJ databases">
        <title>Whole genome shotgun sequence of Virgisporangium aliadipatigenens NBRC 105644.</title>
        <authorList>
            <person name="Komaki H."/>
            <person name="Tamura T."/>
        </authorList>
    </citation>
    <scope>NUCLEOTIDE SEQUENCE</scope>
    <source>
        <strain evidence="1">NBRC 105644</strain>
    </source>
</reference>